<dbReference type="Proteomes" id="UP000502248">
    <property type="component" value="Chromosome"/>
</dbReference>
<evidence type="ECO:0000313" key="1">
    <source>
        <dbReference type="EMBL" id="QJD85253.1"/>
    </source>
</evidence>
<dbReference type="Pfam" id="PF14602">
    <property type="entry name" value="Hexapep_2"/>
    <property type="match status" value="3"/>
</dbReference>
<dbReference type="Pfam" id="PF00132">
    <property type="entry name" value="Hexapep"/>
    <property type="match status" value="1"/>
</dbReference>
<dbReference type="RefSeq" id="WP_169281518.1">
    <property type="nucleotide sequence ID" value="NZ_CP051680.1"/>
</dbReference>
<dbReference type="InterPro" id="IPR001451">
    <property type="entry name" value="Hexapep"/>
</dbReference>
<accession>A0A7Z2ZMN3</accession>
<keyword evidence="2" id="KW-1185">Reference proteome</keyword>
<dbReference type="CDD" id="cd03358">
    <property type="entry name" value="LbH_WxcM_N_like"/>
    <property type="match status" value="1"/>
</dbReference>
<protein>
    <submittedName>
        <fullName evidence="1">N-acetyltransferase</fullName>
    </submittedName>
</protein>
<dbReference type="EMBL" id="CP051680">
    <property type="protein sequence ID" value="QJD85253.1"/>
    <property type="molecule type" value="Genomic_DNA"/>
</dbReference>
<gene>
    <name evidence="1" type="ORF">HH215_20125</name>
</gene>
<proteinExistence type="predicted"/>
<sequence length="246" mass="26547">MANYIHPDASLGENVTFGYNCIVEEGARIGSNVTIGHYVIIYEDSVIGDGCIVHDNVVIGKKPMRAARSILKAQSDYPPTIIGQRCTIGTNAVIYKDAKLDDEVFVADLATIREKVTIGKQTIIGRNVAIENETTVGAYCKIETNAYITAFSTIEDYVFVAPGVVTSNDNYIGRTEKRFNAFKGCTIKRGGRIAANATLLPGVIVESEAVVGAGSVARKTLKSGMVYVGNPVKELRPVDPEQLLKD</sequence>
<dbReference type="AlphaFoldDB" id="A0A7Z2ZMN3"/>
<dbReference type="PANTHER" id="PTHR43300:SF4">
    <property type="entry name" value="ACYL-[ACYL-CARRIER-PROTEIN]--UDP-N-ACETYLGLUCOSAMINE O-ACYLTRANSFERASE"/>
    <property type="match status" value="1"/>
</dbReference>
<dbReference type="GO" id="GO:0016740">
    <property type="term" value="F:transferase activity"/>
    <property type="evidence" value="ECO:0007669"/>
    <property type="project" value="UniProtKB-KW"/>
</dbReference>
<dbReference type="KEGG" id="cheb:HH215_20125"/>
<dbReference type="InterPro" id="IPR011004">
    <property type="entry name" value="Trimer_LpxA-like_sf"/>
</dbReference>
<dbReference type="InterPro" id="IPR050179">
    <property type="entry name" value="Trans_hexapeptide_repeat"/>
</dbReference>
<evidence type="ECO:0000313" key="2">
    <source>
        <dbReference type="Proteomes" id="UP000502248"/>
    </source>
</evidence>
<dbReference type="SUPFAM" id="SSF51161">
    <property type="entry name" value="Trimeric LpxA-like enzymes"/>
    <property type="match status" value="1"/>
</dbReference>
<dbReference type="PANTHER" id="PTHR43300">
    <property type="entry name" value="ACETYLTRANSFERASE"/>
    <property type="match status" value="1"/>
</dbReference>
<dbReference type="Gene3D" id="2.160.10.10">
    <property type="entry name" value="Hexapeptide repeat proteins"/>
    <property type="match status" value="2"/>
</dbReference>
<organism evidence="1 2">
    <name type="scientific">Cohnella herbarum</name>
    <dbReference type="NCBI Taxonomy" id="2728023"/>
    <lineage>
        <taxon>Bacteria</taxon>
        <taxon>Bacillati</taxon>
        <taxon>Bacillota</taxon>
        <taxon>Bacilli</taxon>
        <taxon>Bacillales</taxon>
        <taxon>Paenibacillaceae</taxon>
        <taxon>Cohnella</taxon>
    </lineage>
</organism>
<reference evidence="1 2" key="1">
    <citation type="submission" date="2020-04" db="EMBL/GenBank/DDBJ databases">
        <title>Genome sequencing of novel species.</title>
        <authorList>
            <person name="Heo J."/>
            <person name="Kim S.-J."/>
            <person name="Kim J.-S."/>
            <person name="Hong S.-B."/>
            <person name="Kwon S.-W."/>
        </authorList>
    </citation>
    <scope>NUCLEOTIDE SEQUENCE [LARGE SCALE GENOMIC DNA]</scope>
    <source>
        <strain evidence="1 2">MFER-1</strain>
    </source>
</reference>
<name>A0A7Z2ZMN3_9BACL</name>
<keyword evidence="1" id="KW-0808">Transferase</keyword>